<organism evidence="5">
    <name type="scientific">Tetraselmis chuii</name>
    <dbReference type="NCBI Taxonomy" id="63592"/>
    <lineage>
        <taxon>Eukaryota</taxon>
        <taxon>Viridiplantae</taxon>
        <taxon>Chlorophyta</taxon>
        <taxon>core chlorophytes</taxon>
        <taxon>Chlorodendrophyceae</taxon>
        <taxon>Chlorodendrales</taxon>
        <taxon>Chlorodendraceae</taxon>
        <taxon>Tetraselmis</taxon>
    </lineage>
</organism>
<feature type="repeat" description="ANK" evidence="3">
    <location>
        <begin position="39"/>
        <end position="71"/>
    </location>
</feature>
<dbReference type="PROSITE" id="PS50088">
    <property type="entry name" value="ANK_REPEAT"/>
    <property type="match status" value="3"/>
</dbReference>
<dbReference type="InterPro" id="IPR002110">
    <property type="entry name" value="Ankyrin_rpt"/>
</dbReference>
<name>A0A7S1X1F1_9CHLO</name>
<keyword evidence="2 3" id="KW-0040">ANK repeat</keyword>
<feature type="region of interest" description="Disordered" evidence="4">
    <location>
        <begin position="231"/>
        <end position="251"/>
    </location>
</feature>
<dbReference type="SUPFAM" id="SSF48403">
    <property type="entry name" value="Ankyrin repeat"/>
    <property type="match status" value="1"/>
</dbReference>
<evidence type="ECO:0000256" key="1">
    <source>
        <dbReference type="ARBA" id="ARBA00022737"/>
    </source>
</evidence>
<dbReference type="PANTHER" id="PTHR24198">
    <property type="entry name" value="ANKYRIN REPEAT AND PROTEIN KINASE DOMAIN-CONTAINING PROTEIN"/>
    <property type="match status" value="1"/>
</dbReference>
<dbReference type="PANTHER" id="PTHR24198:SF185">
    <property type="entry name" value="ANKYRIN-3"/>
    <property type="match status" value="1"/>
</dbReference>
<protein>
    <submittedName>
        <fullName evidence="5">Uncharacterized protein</fullName>
    </submittedName>
</protein>
<dbReference type="GO" id="GO:0005737">
    <property type="term" value="C:cytoplasm"/>
    <property type="evidence" value="ECO:0007669"/>
    <property type="project" value="TreeGrafter"/>
</dbReference>
<evidence type="ECO:0000313" key="5">
    <source>
        <dbReference type="EMBL" id="CAD9202540.1"/>
    </source>
</evidence>
<evidence type="ECO:0000256" key="3">
    <source>
        <dbReference type="PROSITE-ProRule" id="PRU00023"/>
    </source>
</evidence>
<keyword evidence="1" id="KW-0677">Repeat</keyword>
<dbReference type="Pfam" id="PF00023">
    <property type="entry name" value="Ank"/>
    <property type="match status" value="1"/>
</dbReference>
<dbReference type="Gene3D" id="1.25.40.20">
    <property type="entry name" value="Ankyrin repeat-containing domain"/>
    <property type="match status" value="2"/>
</dbReference>
<gene>
    <name evidence="5" type="ORF">TCHU04912_LOCUS4773</name>
</gene>
<dbReference type="Pfam" id="PF12796">
    <property type="entry name" value="Ank_2"/>
    <property type="match status" value="2"/>
</dbReference>
<dbReference type="AlphaFoldDB" id="A0A7S1X1F1"/>
<dbReference type="PROSITE" id="PS50297">
    <property type="entry name" value="ANK_REP_REGION"/>
    <property type="match status" value="2"/>
</dbReference>
<dbReference type="SMART" id="SM00248">
    <property type="entry name" value="ANK"/>
    <property type="match status" value="6"/>
</dbReference>
<feature type="repeat" description="ANK" evidence="3">
    <location>
        <begin position="204"/>
        <end position="236"/>
    </location>
</feature>
<proteinExistence type="predicted"/>
<sequence length="953" mass="98776">MAGSGWDALMWAAGMPQAQELVTLLVAELEVDPNRKADNGFTALMAACKGGSRATVKALLDAGADVDAADEGGVTALMLAAGGNEVGVAEELVTRGARLNQMSDSGWSAASFAATGRREEMLQWLLDNGAAAEAESQPGTSTPLATAAKVGHAAVMASLLASHRHSASTLAAALQIASARGHADCVETALESGAGIDGVPSEVGGLRALAAAAAGGHVEVVKTLLKAGAKPGAVAADPPGGTPLESASRGSTPGCRAAHALLMERVAEEVKGKGPREGWSADEVADWLCLSSSFATGGRAGGCRLARAFRATGMDGRITFGVQPAMGESDVRDGWAVISWARAVGGDAHAALATAIATDFAFREEQPQWFIRAGRANMKELLQAMAASGLQPWTIAAPNMSVLEAAKDSPALLAILEPAMRAHLARTPTISSWTKQDVVHWLMLEPSLREVAPLLKAEVLEDRAGAALASLLEPFCSTDAAQQEGGEALQPCYLGLPPNTELEMDVLLRWSVGNDLPAVAEWAVRALLLQSAAPVQKLWKGGEGGSPSVGETLVAASPRGFQAALKLAMPPLVKQLRTTALPDWQPDYVRALAALTLPAEVLAALTGGGCLSSPEAMAGPRGGLISWPPMGHDVAQPSAQFHPDRLLSWACHSDCPALARHIVELAKNVSTADHASLLSWAALHKELPPVKQLRASGGPAAAGNGAVIPPSPPLLLQCGSQLIDAAVEENHDDALERDWQTVREAAAGIIAARVASIPPPSWTSTDLVNWLLAAGQRRLAAAAQADGVDGGQLSKFNIQAMQMFDPQSKAQSLPIGVPPAELLQWAVAEGKRAIAGVLLVEHCHVARPAWGHGTSGGPSPYLVAQEHNLTEAVGVLRKRVQARLVATPVAEWTEIDVGNWLRGNGAASSADASPTPLSPFVSLHGVFLLPSSSKKMEALCPKALIVTITLANL</sequence>
<evidence type="ECO:0000256" key="4">
    <source>
        <dbReference type="SAM" id="MobiDB-lite"/>
    </source>
</evidence>
<dbReference type="EMBL" id="HBGG01009478">
    <property type="protein sequence ID" value="CAD9202540.1"/>
    <property type="molecule type" value="Transcribed_RNA"/>
</dbReference>
<dbReference type="InterPro" id="IPR036770">
    <property type="entry name" value="Ankyrin_rpt-contain_sf"/>
</dbReference>
<feature type="repeat" description="ANK" evidence="3">
    <location>
        <begin position="72"/>
        <end position="104"/>
    </location>
</feature>
<evidence type="ECO:0000256" key="2">
    <source>
        <dbReference type="ARBA" id="ARBA00023043"/>
    </source>
</evidence>
<accession>A0A7S1X1F1</accession>
<reference evidence="5" key="1">
    <citation type="submission" date="2021-01" db="EMBL/GenBank/DDBJ databases">
        <authorList>
            <person name="Corre E."/>
            <person name="Pelletier E."/>
            <person name="Niang G."/>
            <person name="Scheremetjew M."/>
            <person name="Finn R."/>
            <person name="Kale V."/>
            <person name="Holt S."/>
            <person name="Cochrane G."/>
            <person name="Meng A."/>
            <person name="Brown T."/>
            <person name="Cohen L."/>
        </authorList>
    </citation>
    <scope>NUCLEOTIDE SEQUENCE</scope>
    <source>
        <strain evidence="5">PLY429</strain>
    </source>
</reference>